<feature type="domain" description="UEV" evidence="10">
    <location>
        <begin position="2"/>
        <end position="145"/>
    </location>
</feature>
<feature type="coiled-coil region" evidence="8">
    <location>
        <begin position="244"/>
        <end position="316"/>
    </location>
</feature>
<dbReference type="AlphaFoldDB" id="A0A834LZE2"/>
<keyword evidence="3 7" id="KW-0813">Transport</keyword>
<keyword evidence="4" id="KW-0967">Endosome</keyword>
<dbReference type="Pfam" id="PF05743">
    <property type="entry name" value="UEV"/>
    <property type="match status" value="1"/>
</dbReference>
<dbReference type="Proteomes" id="UP000625711">
    <property type="component" value="Unassembled WGS sequence"/>
</dbReference>
<keyword evidence="12" id="KW-1185">Reference proteome</keyword>
<evidence type="ECO:0008006" key="13">
    <source>
        <dbReference type="Google" id="ProtNLM"/>
    </source>
</evidence>
<accession>A0A834LZE2</accession>
<dbReference type="SUPFAM" id="SSF140111">
    <property type="entry name" value="Endosomal sorting complex assembly domain"/>
    <property type="match status" value="1"/>
</dbReference>
<evidence type="ECO:0000313" key="12">
    <source>
        <dbReference type="Proteomes" id="UP000625711"/>
    </source>
</evidence>
<comment type="similarity">
    <text evidence="2">Belongs to the ubiquitin-conjugating enzyme family. UEV subfamily.</text>
</comment>
<dbReference type="PROSITE" id="PS51322">
    <property type="entry name" value="UEV"/>
    <property type="match status" value="1"/>
</dbReference>
<dbReference type="GO" id="GO:0043130">
    <property type="term" value="F:ubiquitin binding"/>
    <property type="evidence" value="ECO:0007669"/>
    <property type="project" value="TreeGrafter"/>
</dbReference>
<evidence type="ECO:0000256" key="2">
    <source>
        <dbReference type="ARBA" id="ARBA00009594"/>
    </source>
</evidence>
<keyword evidence="5 7" id="KW-0653">Protein transport</keyword>
<dbReference type="InterPro" id="IPR016135">
    <property type="entry name" value="UBQ-conjugating_enzyme/RWD"/>
</dbReference>
<dbReference type="EMBL" id="JAACXV010014560">
    <property type="protein sequence ID" value="KAF7266141.1"/>
    <property type="molecule type" value="Genomic_DNA"/>
</dbReference>
<evidence type="ECO:0000256" key="6">
    <source>
        <dbReference type="ARBA" id="ARBA00023054"/>
    </source>
</evidence>
<comment type="subcellular location">
    <subcellularLocation>
        <location evidence="1">Endosome</location>
    </subcellularLocation>
</comment>
<feature type="domain" description="SB" evidence="9">
    <location>
        <begin position="326"/>
        <end position="392"/>
    </location>
</feature>
<dbReference type="SUPFAM" id="SSF54495">
    <property type="entry name" value="UBC-like"/>
    <property type="match status" value="1"/>
</dbReference>
<dbReference type="PANTHER" id="PTHR23306:SF3">
    <property type="entry name" value="TUMOR SUPPRESSOR PROTEIN 101"/>
    <property type="match status" value="1"/>
</dbReference>
<evidence type="ECO:0000256" key="1">
    <source>
        <dbReference type="ARBA" id="ARBA00004177"/>
    </source>
</evidence>
<dbReference type="InterPro" id="IPR017916">
    <property type="entry name" value="SB_dom"/>
</dbReference>
<evidence type="ECO:0000259" key="10">
    <source>
        <dbReference type="PROSITE" id="PS51322"/>
    </source>
</evidence>
<keyword evidence="6 8" id="KW-0175">Coiled coil</keyword>
<dbReference type="PANTHER" id="PTHR23306">
    <property type="entry name" value="TUMOR SUSCEPTIBILITY GENE 101 PROTEIN-RELATED"/>
    <property type="match status" value="1"/>
</dbReference>
<reference evidence="11" key="1">
    <citation type="submission" date="2020-08" db="EMBL/GenBank/DDBJ databases">
        <title>Genome sequencing and assembly of the red palm weevil Rhynchophorus ferrugineus.</title>
        <authorList>
            <person name="Dias G.B."/>
            <person name="Bergman C.M."/>
            <person name="Manee M."/>
        </authorList>
    </citation>
    <scope>NUCLEOTIDE SEQUENCE</scope>
    <source>
        <strain evidence="11">AA-2017</strain>
        <tissue evidence="11">Whole larva</tissue>
    </source>
</reference>
<dbReference type="GO" id="GO:0008333">
    <property type="term" value="P:endosome to lysosome transport"/>
    <property type="evidence" value="ECO:0007669"/>
    <property type="project" value="TreeGrafter"/>
</dbReference>
<evidence type="ECO:0000256" key="5">
    <source>
        <dbReference type="ARBA" id="ARBA00022927"/>
    </source>
</evidence>
<name>A0A834LZE2_RHYFE</name>
<comment type="caution">
    <text evidence="11">The sequence shown here is derived from an EMBL/GenBank/DDBJ whole genome shotgun (WGS) entry which is preliminary data.</text>
</comment>
<dbReference type="InterPro" id="IPR052070">
    <property type="entry name" value="ESCRT-I_UEV_domain"/>
</dbReference>
<evidence type="ECO:0000256" key="4">
    <source>
        <dbReference type="ARBA" id="ARBA00022753"/>
    </source>
</evidence>
<dbReference type="InterPro" id="IPR037202">
    <property type="entry name" value="ESCRT_assembly_dom"/>
</dbReference>
<dbReference type="GO" id="GO:0015031">
    <property type="term" value="P:protein transport"/>
    <property type="evidence" value="ECO:0007669"/>
    <property type="project" value="UniProtKB-UniRule"/>
</dbReference>
<evidence type="ECO:0000256" key="7">
    <source>
        <dbReference type="PROSITE-ProRule" id="PRU00644"/>
    </source>
</evidence>
<dbReference type="GO" id="GO:0000813">
    <property type="term" value="C:ESCRT I complex"/>
    <property type="evidence" value="ECO:0007669"/>
    <property type="project" value="TreeGrafter"/>
</dbReference>
<protein>
    <recommendedName>
        <fullName evidence="13">Tumor susceptibility gene 101 protein</fullName>
    </recommendedName>
</protein>
<evidence type="ECO:0000256" key="3">
    <source>
        <dbReference type="ARBA" id="ARBA00022448"/>
    </source>
</evidence>
<dbReference type="Gene3D" id="3.10.110.10">
    <property type="entry name" value="Ubiquitin Conjugating Enzyme"/>
    <property type="match status" value="1"/>
</dbReference>
<evidence type="ECO:0000256" key="8">
    <source>
        <dbReference type="SAM" id="Coils"/>
    </source>
</evidence>
<dbReference type="Gene3D" id="6.10.140.820">
    <property type="match status" value="1"/>
</dbReference>
<dbReference type="PROSITE" id="PS51312">
    <property type="entry name" value="SB"/>
    <property type="match status" value="1"/>
</dbReference>
<evidence type="ECO:0000313" key="11">
    <source>
        <dbReference type="EMBL" id="KAF7266141.1"/>
    </source>
</evidence>
<dbReference type="Pfam" id="PF09454">
    <property type="entry name" value="Vps23_core"/>
    <property type="match status" value="1"/>
</dbReference>
<gene>
    <name evidence="11" type="ORF">GWI33_020511</name>
</gene>
<proteinExistence type="inferred from homology"/>
<dbReference type="CDD" id="cd11685">
    <property type="entry name" value="UEV_TSG101-like"/>
    <property type="match status" value="1"/>
</dbReference>
<dbReference type="OrthoDB" id="306304at2759"/>
<sequence>MIDLAKLKKRVEKFYKNSEATYRDARNALCHYQNLAPQQENYTFTNGSVKELINLAGTIPVTYKGNTYNIPICIWLLDTHPNNAPICYVKPTSHMLVKASKFVDQNGRIYLPYLEDWKPYKSDLLELIQVLIVTFGETPPVYSKPKSDSYSFPSSTHVPTSSGVALYPTKTTNYPPGEALPKHPIFPPNSPAIYPNYPQYPGPSIPSYPPTGNFGLTIPSAGTGTIKDEHIKVSLISGIEEKLLRKMKEQVQQKQAELQTLTRTQEELKHGKMKLDLMINKLEKEQSDLDKSITVLKDTEQELKTAIGKMENQEAINVDDAVTTTAPLYKQLLNTYAEEAALEDAIYYMGEALRCGIIDLDVFLKQVRTLSRKQFMLRALMQKCRQKAGLAI</sequence>
<dbReference type="InterPro" id="IPR008883">
    <property type="entry name" value="UEV_N"/>
</dbReference>
<evidence type="ECO:0000259" key="9">
    <source>
        <dbReference type="PROSITE" id="PS51312"/>
    </source>
</evidence>
<dbReference type="Gene3D" id="6.10.250.370">
    <property type="match status" value="1"/>
</dbReference>
<organism evidence="11 12">
    <name type="scientific">Rhynchophorus ferrugineus</name>
    <name type="common">Red palm weevil</name>
    <name type="synonym">Curculio ferrugineus</name>
    <dbReference type="NCBI Taxonomy" id="354439"/>
    <lineage>
        <taxon>Eukaryota</taxon>
        <taxon>Metazoa</taxon>
        <taxon>Ecdysozoa</taxon>
        <taxon>Arthropoda</taxon>
        <taxon>Hexapoda</taxon>
        <taxon>Insecta</taxon>
        <taxon>Pterygota</taxon>
        <taxon>Neoptera</taxon>
        <taxon>Endopterygota</taxon>
        <taxon>Coleoptera</taxon>
        <taxon>Polyphaga</taxon>
        <taxon>Cucujiformia</taxon>
        <taxon>Curculionidae</taxon>
        <taxon>Dryophthorinae</taxon>
        <taxon>Rhynchophorus</taxon>
    </lineage>
</organism>